<keyword evidence="1" id="KW-0472">Membrane</keyword>
<reference evidence="2" key="1">
    <citation type="journal article" date="2020" name="mSystems">
        <title>Genome- and Community-Level Interaction Insights into Carbon Utilization and Element Cycling Functions of Hydrothermarchaeota in Hydrothermal Sediment.</title>
        <authorList>
            <person name="Zhou Z."/>
            <person name="Liu Y."/>
            <person name="Xu W."/>
            <person name="Pan J."/>
            <person name="Luo Z.H."/>
            <person name="Li M."/>
        </authorList>
    </citation>
    <scope>NUCLEOTIDE SEQUENCE [LARGE SCALE GENOMIC DNA]</scope>
    <source>
        <strain evidence="2">SpSt-605</strain>
    </source>
</reference>
<accession>A0A832GMK7</accession>
<keyword evidence="1" id="KW-1133">Transmembrane helix</keyword>
<name>A0A832GMK7_9BACT</name>
<keyword evidence="1" id="KW-0812">Transmembrane</keyword>
<proteinExistence type="predicted"/>
<feature type="transmembrane region" description="Helical" evidence="1">
    <location>
        <begin position="54"/>
        <end position="74"/>
    </location>
</feature>
<feature type="transmembrane region" description="Helical" evidence="1">
    <location>
        <begin position="12"/>
        <end position="33"/>
    </location>
</feature>
<dbReference type="AlphaFoldDB" id="A0A832GMK7"/>
<gene>
    <name evidence="2" type="ORF">ENT73_01705</name>
</gene>
<feature type="transmembrane region" description="Helical" evidence="1">
    <location>
        <begin position="146"/>
        <end position="167"/>
    </location>
</feature>
<protein>
    <recommendedName>
        <fullName evidence="3">Vitamin K epoxide reductase domain-containing protein</fullName>
    </recommendedName>
</protein>
<organism evidence="2">
    <name type="scientific">Caldimicrobium thiodismutans</name>
    <dbReference type="NCBI Taxonomy" id="1653476"/>
    <lineage>
        <taxon>Bacteria</taxon>
        <taxon>Pseudomonadati</taxon>
        <taxon>Thermodesulfobacteriota</taxon>
        <taxon>Thermodesulfobacteria</taxon>
        <taxon>Thermodesulfobacteriales</taxon>
        <taxon>Thermodesulfobacteriaceae</taxon>
        <taxon>Caldimicrobium</taxon>
    </lineage>
</organism>
<evidence type="ECO:0000256" key="1">
    <source>
        <dbReference type="SAM" id="Phobius"/>
    </source>
</evidence>
<feature type="transmembrane region" description="Helical" evidence="1">
    <location>
        <begin position="113"/>
        <end position="134"/>
    </location>
</feature>
<sequence length="254" mass="28657">MSPKDRHQFYITYIFISLSLLLIAAEFFLSLFGRSLCPTKGCEVATLMILIPKNYLLLLAFLYFFLFFILTFLYKHTKGPFFKDLLLFLGGSGIFAEAIFLLRLFWDFGLLCYFCLAVAFFTLLTVFTLFSYLLREPLTSTSTLALFLGSVIGLIITFLLTGTGQALRTKMDLNRGFLIYSEECPKCQAFLKDPNFAHLEKVHVKEVYPLLKILNISILPIMVEKKGDTIIITTPQAPTSACDSQAQGGLCVIP</sequence>
<feature type="transmembrane region" description="Helical" evidence="1">
    <location>
        <begin position="86"/>
        <end position="106"/>
    </location>
</feature>
<evidence type="ECO:0000313" key="2">
    <source>
        <dbReference type="EMBL" id="HGV54791.1"/>
    </source>
</evidence>
<dbReference type="EMBL" id="DSZU01000028">
    <property type="protein sequence ID" value="HGV54791.1"/>
    <property type="molecule type" value="Genomic_DNA"/>
</dbReference>
<comment type="caution">
    <text evidence="2">The sequence shown here is derived from an EMBL/GenBank/DDBJ whole genome shotgun (WGS) entry which is preliminary data.</text>
</comment>
<evidence type="ECO:0008006" key="3">
    <source>
        <dbReference type="Google" id="ProtNLM"/>
    </source>
</evidence>